<evidence type="ECO:0000256" key="12">
    <source>
        <dbReference type="ARBA" id="ARBA00026010"/>
    </source>
</evidence>
<dbReference type="Pfam" id="PF17216">
    <property type="entry name" value="Rrp44_CSD1"/>
    <property type="match status" value="1"/>
</dbReference>
<dbReference type="GO" id="GO:0000175">
    <property type="term" value="F:3'-5'-RNA exonuclease activity"/>
    <property type="evidence" value="ECO:0007669"/>
    <property type="project" value="TreeGrafter"/>
</dbReference>
<keyword evidence="10" id="KW-0460">Magnesium</keyword>
<evidence type="ECO:0000256" key="6">
    <source>
        <dbReference type="ARBA" id="ARBA00022722"/>
    </source>
</evidence>
<dbReference type="Pfam" id="PF00773">
    <property type="entry name" value="RNB"/>
    <property type="match status" value="1"/>
</dbReference>
<evidence type="ECO:0000256" key="3">
    <source>
        <dbReference type="ARBA" id="ARBA00005785"/>
    </source>
</evidence>
<dbReference type="InterPro" id="IPR033771">
    <property type="entry name" value="Rrp44_CSD1"/>
</dbReference>
<dbReference type="GO" id="GO:0019899">
    <property type="term" value="F:enzyme binding"/>
    <property type="evidence" value="ECO:0007669"/>
    <property type="project" value="UniProtKB-ARBA"/>
</dbReference>
<keyword evidence="9" id="KW-0269">Exonuclease</keyword>
<evidence type="ECO:0000256" key="5">
    <source>
        <dbReference type="ARBA" id="ARBA00022490"/>
    </source>
</evidence>
<dbReference type="GO" id="GO:0006402">
    <property type="term" value="P:mRNA catabolic process"/>
    <property type="evidence" value="ECO:0007669"/>
    <property type="project" value="TreeGrafter"/>
</dbReference>
<dbReference type="CDD" id="cd09862">
    <property type="entry name" value="PIN_Rrp44-like"/>
    <property type="match status" value="1"/>
</dbReference>
<comment type="caution">
    <text evidence="15">The sequence shown here is derived from an EMBL/GenBank/DDBJ whole genome shotgun (WGS) entry which is preliminary data.</text>
</comment>
<dbReference type="SUPFAM" id="SSF50249">
    <property type="entry name" value="Nucleic acid-binding proteins"/>
    <property type="match status" value="2"/>
</dbReference>
<keyword evidence="6" id="KW-0540">Nuclease</keyword>
<organism evidence="15 16">
    <name type="scientific">Cnephaeus nilssonii</name>
    <name type="common">Northern bat</name>
    <name type="synonym">Eptesicus nilssonii</name>
    <dbReference type="NCBI Taxonomy" id="3371016"/>
    <lineage>
        <taxon>Eukaryota</taxon>
        <taxon>Metazoa</taxon>
        <taxon>Chordata</taxon>
        <taxon>Craniata</taxon>
        <taxon>Vertebrata</taxon>
        <taxon>Euteleostomi</taxon>
        <taxon>Mammalia</taxon>
        <taxon>Eutheria</taxon>
        <taxon>Laurasiatheria</taxon>
        <taxon>Chiroptera</taxon>
        <taxon>Yangochiroptera</taxon>
        <taxon>Vespertilionidae</taxon>
        <taxon>Cnephaeus</taxon>
    </lineage>
</organism>
<protein>
    <recommendedName>
        <fullName evidence="4">DIS3-like exonuclease 1</fullName>
    </recommendedName>
</protein>
<dbReference type="PANTHER" id="PTHR23355:SF30">
    <property type="entry name" value="DIS3-LIKE EXONUCLEASE 1"/>
    <property type="match status" value="1"/>
</dbReference>
<keyword evidence="5" id="KW-0963">Cytoplasm</keyword>
<evidence type="ECO:0000256" key="9">
    <source>
        <dbReference type="ARBA" id="ARBA00022839"/>
    </source>
</evidence>
<dbReference type="InterPro" id="IPR001900">
    <property type="entry name" value="RNase_II/R"/>
</dbReference>
<dbReference type="GO" id="GO:0003723">
    <property type="term" value="F:RNA binding"/>
    <property type="evidence" value="ECO:0007669"/>
    <property type="project" value="UniProtKB-KW"/>
</dbReference>
<dbReference type="GO" id="GO:0000177">
    <property type="term" value="C:cytoplasmic exosome (RNase complex)"/>
    <property type="evidence" value="ECO:0007669"/>
    <property type="project" value="TreeGrafter"/>
</dbReference>
<proteinExistence type="inferred from homology"/>
<comment type="subunit">
    <text evidence="12">Component of the RNA exosome complex. The catalytically inactive RNA exosome core (Exo-9) complex is believed to associate with catalytic subunits EXOSC10, and DIS3 or DIS3L in cytoplasmic- and nuclear-specific RNA exosome complex forms.</text>
</comment>
<keyword evidence="11" id="KW-0694">RNA-binding</keyword>
<comment type="subcellular location">
    <subcellularLocation>
        <location evidence="2">Cytoplasm</location>
    </subcellularLocation>
</comment>
<name>A0AA40HXF7_CNENI</name>
<evidence type="ECO:0000313" key="15">
    <source>
        <dbReference type="EMBL" id="KAK1339160.1"/>
    </source>
</evidence>
<dbReference type="Pfam" id="PF17849">
    <property type="entry name" value="OB_Dis3"/>
    <property type="match status" value="1"/>
</dbReference>
<evidence type="ECO:0000256" key="13">
    <source>
        <dbReference type="ARBA" id="ARBA00046171"/>
    </source>
</evidence>
<dbReference type="InterPro" id="IPR041505">
    <property type="entry name" value="Dis3_CSD2"/>
</dbReference>
<keyword evidence="16" id="KW-1185">Reference proteome</keyword>
<evidence type="ECO:0000256" key="4">
    <source>
        <dbReference type="ARBA" id="ARBA00016366"/>
    </source>
</evidence>
<evidence type="ECO:0000256" key="7">
    <source>
        <dbReference type="ARBA" id="ARBA00022801"/>
    </source>
</evidence>
<keyword evidence="8" id="KW-0271">Exosome</keyword>
<dbReference type="Gene3D" id="2.40.50.690">
    <property type="match status" value="1"/>
</dbReference>
<dbReference type="FunFam" id="2.40.50.690:FF:000004">
    <property type="entry name" value="DIS3-like exonuclease 1 isoform X1"/>
    <property type="match status" value="1"/>
</dbReference>
<dbReference type="GO" id="GO:0010467">
    <property type="term" value="P:gene expression"/>
    <property type="evidence" value="ECO:0007669"/>
    <property type="project" value="UniProtKB-ARBA"/>
</dbReference>
<evidence type="ECO:0000256" key="10">
    <source>
        <dbReference type="ARBA" id="ARBA00022842"/>
    </source>
</evidence>
<keyword evidence="7" id="KW-0378">Hydrolase</keyword>
<evidence type="ECO:0000256" key="2">
    <source>
        <dbReference type="ARBA" id="ARBA00004496"/>
    </source>
</evidence>
<accession>A0AA40HXF7</accession>
<dbReference type="PANTHER" id="PTHR23355">
    <property type="entry name" value="RIBONUCLEASE"/>
    <property type="match status" value="1"/>
</dbReference>
<dbReference type="Gene3D" id="2.40.50.700">
    <property type="match status" value="1"/>
</dbReference>
<dbReference type="Proteomes" id="UP001177744">
    <property type="component" value="Unassembled WGS sequence"/>
</dbReference>
<comment type="function">
    <text evidence="13">Catalytic component of the RNA exosome complex which has 3'-&gt;5' exoribonuclease activity and participates in a multitude of cellular RNA processing and degradation events. In the cytoplasm, the RNA exosome complex is involved in general mRNA turnover and specifically degrades inherently unstable mRNAs containing AU-rich elements (AREs) within their 3' untranslated regions, and in RNA surveillance pathways, preventing translation of aberrant mRNAs. It seems to be involved in degradation of histone mRNA.</text>
</comment>
<dbReference type="EMBL" id="JAULJE010000009">
    <property type="protein sequence ID" value="KAK1339160.1"/>
    <property type="molecule type" value="Genomic_DNA"/>
</dbReference>
<dbReference type="InterPro" id="IPR050180">
    <property type="entry name" value="RNR_Ribonuclease"/>
</dbReference>
<dbReference type="GO" id="GO:0016075">
    <property type="term" value="P:rRNA catabolic process"/>
    <property type="evidence" value="ECO:0007669"/>
    <property type="project" value="TreeGrafter"/>
</dbReference>
<dbReference type="SMART" id="SM00955">
    <property type="entry name" value="RNB"/>
    <property type="match status" value="1"/>
</dbReference>
<reference evidence="15" key="1">
    <citation type="submission" date="2023-06" db="EMBL/GenBank/DDBJ databases">
        <title>Reference genome for the Northern bat (Eptesicus nilssonii), a most northern bat species.</title>
        <authorList>
            <person name="Laine V.N."/>
            <person name="Pulliainen A.T."/>
            <person name="Lilley T.M."/>
        </authorList>
    </citation>
    <scope>NUCLEOTIDE SEQUENCE</scope>
    <source>
        <strain evidence="15">BLF_Eptnil</strain>
        <tissue evidence="15">Kidney</tissue>
    </source>
</reference>
<evidence type="ECO:0000256" key="11">
    <source>
        <dbReference type="ARBA" id="ARBA00022884"/>
    </source>
</evidence>
<evidence type="ECO:0000259" key="14">
    <source>
        <dbReference type="SMART" id="SM00955"/>
    </source>
</evidence>
<dbReference type="Gene3D" id="3.40.50.1010">
    <property type="entry name" value="5'-nuclease"/>
    <property type="match status" value="1"/>
</dbReference>
<comment type="cofactor">
    <cofactor evidence="1">
        <name>Mg(2+)</name>
        <dbReference type="ChEBI" id="CHEBI:18420"/>
    </cofactor>
</comment>
<dbReference type="FunFam" id="2.40.50.700:FF:000004">
    <property type="entry name" value="Exosome complex exonuclease RRP44 homolog A"/>
    <property type="match status" value="1"/>
</dbReference>
<evidence type="ECO:0000313" key="16">
    <source>
        <dbReference type="Proteomes" id="UP001177744"/>
    </source>
</evidence>
<dbReference type="AlphaFoldDB" id="A0AA40HXF7"/>
<dbReference type="FunFam" id="3.40.50.1010:FF:000021">
    <property type="entry name" value="DIS3-like exonuclease 1 isoform X1"/>
    <property type="match status" value="1"/>
</dbReference>
<dbReference type="InterPro" id="IPR012340">
    <property type="entry name" value="NA-bd_OB-fold"/>
</dbReference>
<evidence type="ECO:0000256" key="1">
    <source>
        <dbReference type="ARBA" id="ARBA00001946"/>
    </source>
</evidence>
<feature type="domain" description="RNB" evidence="14">
    <location>
        <begin position="474"/>
        <end position="791"/>
    </location>
</feature>
<comment type="similarity">
    <text evidence="3">Belongs to the RNR ribonuclease family.</text>
</comment>
<sequence>MLQKREKVLLLRTFQGRTLRIVREHYLRPSVPCNSPLCPQPAACRNDGKLLSGDVTHYMIPDWKVVQDYLEILEFPELKGIIFMQTACQAVQHQRGRRQYNKLRNLLKDARHDCILFANEFQQSCYLPRERGESMEKWQTRSIYNAAVWYYHHCQDRMPIIMVTEDEEAVSQYGSETEGVFVISFKNYLDNFWPDLKAAHELCDSILQSRRERENESQESHRKEYPEHLPLEVLEAGIKSGRYIQGILNVNKHRAQIEAFVRLQGASSKDSGLVSDILIHGMKARNRSIHGDVVVVELLPTSEWKGRTVALCENDSDDKATGESPSEPMPTGRVVGILQKNWRDYVVTFPSKEEVQSQGKNAQKILVTPWDYRIPKIRISTQQAESPPGQRETGLLEDFRVVVRIDSWESTSVYPNGHFVRVLGRIGDLEGEIATILVENNISVAPFSEAQMCKMPVNTPENPWKVSPEEERERRDLRKTHLVFSIDPKGCEDVDDTLSVRTLNNGNLELGVHIADVTHFVAPNSYIDIEAKTRATTYYLADRRYDMLPSILSSDLCSLLGGVDRYAVSIMWELDKTSYEIKKVWYGRTIIRSSYKLFYEAAQELLDGNFNIIDDIPEFRDLDERSRQAKLEELVWAIGKLTDIARHVRAKRDLCGALELEGVEVRVQLDEKKNIRDLIPKQPLEVHETVAECMILANHWVAKKIWESFPHQALLRQHPPPHQEFFSELRECAKAKGFFIDTRSNKTLADSLDNANDPNDPIVNRLLRSMATQAMSNALYFHWILCGGEFHHYEQMACLKGEGLESIIRILSSVIVNLLLIPACHKCKKSTVRMNLLSVKFLRHLLEHQLPRQHWSKNSGLVHTQLASGNFYKASKLCRIRRIIGNSIIISIEMIKFQFYLQNFIILGLKYNFNKRGCLIVEKPAVYFSEFFVVALHRKKKKTKPVSAKSQSFTFKRHVHCIVKIHSEISRAKPSFIVTVLRSSKPSRNPHPNLGHSSGQTSSIPVKGMYLGCGHIPIHIPLSIKLGYIPFNCSPWRSVKPFSSFKFLNVILDTSFPDRFTTHR</sequence>
<evidence type="ECO:0000256" key="8">
    <source>
        <dbReference type="ARBA" id="ARBA00022835"/>
    </source>
</evidence>
<gene>
    <name evidence="15" type="ORF">QTO34_019835</name>
</gene>